<sequence length="251" mass="27594">MDEENEGRFFIIENFGMRKKITILKTLYFIAVCLFASLPAAKAQEKPSDAKIKETAPKTVKKTNQRPAAAPKTPTEPFEKATAEAMAAQCVKFETEAGVIEMEMYPESAPESVRGFLNLAATGSLDTTTFSRVVPGFVIQGGDLFTREKMTPEIDKRARRVLPDEPSQIKHERGVVSMARGDEPNSASTHFFILLREARTLDGKFAAFGRVTRGMETVEAINKMPVEGEKPTKPVRITRAAVAPCAASIKP</sequence>
<keyword evidence="1 3" id="KW-0697">Rotamase</keyword>
<feature type="domain" description="PPIase cyclophilin-type" evidence="6">
    <location>
        <begin position="94"/>
        <end position="242"/>
    </location>
</feature>
<proteinExistence type="inferred from homology"/>
<evidence type="ECO:0000259" key="6">
    <source>
        <dbReference type="PROSITE" id="PS50072"/>
    </source>
</evidence>
<evidence type="ECO:0000256" key="5">
    <source>
        <dbReference type="SAM" id="Phobius"/>
    </source>
</evidence>
<dbReference type="PANTHER" id="PTHR45625:SF4">
    <property type="entry name" value="PEPTIDYLPROLYL ISOMERASE DOMAIN AND WD REPEAT-CONTAINING PROTEIN 1"/>
    <property type="match status" value="1"/>
</dbReference>
<feature type="region of interest" description="Disordered" evidence="4">
    <location>
        <begin position="46"/>
        <end position="75"/>
    </location>
</feature>
<dbReference type="AlphaFoldDB" id="A0A6J4P725"/>
<dbReference type="PROSITE" id="PS50072">
    <property type="entry name" value="CSA_PPIASE_2"/>
    <property type="match status" value="1"/>
</dbReference>
<keyword evidence="5" id="KW-0812">Transmembrane</keyword>
<dbReference type="InterPro" id="IPR044666">
    <property type="entry name" value="Cyclophilin_A-like"/>
</dbReference>
<dbReference type="InterPro" id="IPR029000">
    <property type="entry name" value="Cyclophilin-like_dom_sf"/>
</dbReference>
<comment type="function">
    <text evidence="3">PPIases accelerate the folding of proteins. It catalyzes the cis-trans isomerization of proline imidic peptide bonds in oligopeptides.</text>
</comment>
<reference evidence="7" key="1">
    <citation type="submission" date="2020-02" db="EMBL/GenBank/DDBJ databases">
        <authorList>
            <person name="Meier V. D."/>
        </authorList>
    </citation>
    <scope>NUCLEOTIDE SEQUENCE</scope>
    <source>
        <strain evidence="7">AVDCRST_MAG74</strain>
    </source>
</reference>
<comment type="catalytic activity">
    <reaction evidence="3">
        <text>[protein]-peptidylproline (omega=180) = [protein]-peptidylproline (omega=0)</text>
        <dbReference type="Rhea" id="RHEA:16237"/>
        <dbReference type="Rhea" id="RHEA-COMP:10747"/>
        <dbReference type="Rhea" id="RHEA-COMP:10748"/>
        <dbReference type="ChEBI" id="CHEBI:83833"/>
        <dbReference type="ChEBI" id="CHEBI:83834"/>
        <dbReference type="EC" id="5.2.1.8"/>
    </reaction>
</comment>
<keyword evidence="5" id="KW-0472">Membrane</keyword>
<dbReference type="SUPFAM" id="SSF50891">
    <property type="entry name" value="Cyclophilin-like"/>
    <property type="match status" value="1"/>
</dbReference>
<dbReference type="GO" id="GO:0003755">
    <property type="term" value="F:peptidyl-prolyl cis-trans isomerase activity"/>
    <property type="evidence" value="ECO:0007669"/>
    <property type="project" value="UniProtKB-UniRule"/>
</dbReference>
<accession>A0A6J4P725</accession>
<dbReference type="EMBL" id="CADCUR010000187">
    <property type="protein sequence ID" value="CAA9408098.1"/>
    <property type="molecule type" value="Genomic_DNA"/>
</dbReference>
<evidence type="ECO:0000256" key="1">
    <source>
        <dbReference type="ARBA" id="ARBA00023110"/>
    </source>
</evidence>
<comment type="similarity">
    <text evidence="3">Belongs to the cyclophilin-type PPIase family.</text>
</comment>
<feature type="compositionally biased region" description="Basic and acidic residues" evidence="4">
    <location>
        <begin position="46"/>
        <end position="56"/>
    </location>
</feature>
<keyword evidence="5" id="KW-1133">Transmembrane helix</keyword>
<keyword evidence="2 3" id="KW-0413">Isomerase</keyword>
<dbReference type="PRINTS" id="PR00153">
    <property type="entry name" value="CSAPPISMRASE"/>
</dbReference>
<gene>
    <name evidence="7" type="ORF">AVDCRST_MAG74-2107</name>
</gene>
<evidence type="ECO:0000256" key="4">
    <source>
        <dbReference type="SAM" id="MobiDB-lite"/>
    </source>
</evidence>
<evidence type="ECO:0000256" key="3">
    <source>
        <dbReference type="RuleBase" id="RU363019"/>
    </source>
</evidence>
<dbReference type="Pfam" id="PF00160">
    <property type="entry name" value="Pro_isomerase"/>
    <property type="match status" value="1"/>
</dbReference>
<dbReference type="Gene3D" id="2.40.100.10">
    <property type="entry name" value="Cyclophilin-like"/>
    <property type="match status" value="1"/>
</dbReference>
<evidence type="ECO:0000256" key="2">
    <source>
        <dbReference type="ARBA" id="ARBA00023235"/>
    </source>
</evidence>
<evidence type="ECO:0000313" key="7">
    <source>
        <dbReference type="EMBL" id="CAA9408098.1"/>
    </source>
</evidence>
<dbReference type="InterPro" id="IPR002130">
    <property type="entry name" value="Cyclophilin-type_PPIase_dom"/>
</dbReference>
<dbReference type="EC" id="5.2.1.8" evidence="3"/>
<name>A0A6J4P725_9BACT</name>
<organism evidence="7">
    <name type="scientific">uncultured Pyrinomonadaceae bacterium</name>
    <dbReference type="NCBI Taxonomy" id="2283094"/>
    <lineage>
        <taxon>Bacteria</taxon>
        <taxon>Pseudomonadati</taxon>
        <taxon>Acidobacteriota</taxon>
        <taxon>Blastocatellia</taxon>
        <taxon>Blastocatellales</taxon>
        <taxon>Pyrinomonadaceae</taxon>
        <taxon>environmental samples</taxon>
    </lineage>
</organism>
<dbReference type="PANTHER" id="PTHR45625">
    <property type="entry name" value="PEPTIDYL-PROLYL CIS-TRANS ISOMERASE-RELATED"/>
    <property type="match status" value="1"/>
</dbReference>
<feature type="transmembrane region" description="Helical" evidence="5">
    <location>
        <begin position="21"/>
        <end position="41"/>
    </location>
</feature>
<dbReference type="CDD" id="cd00317">
    <property type="entry name" value="cyclophilin"/>
    <property type="match status" value="1"/>
</dbReference>
<protein>
    <recommendedName>
        <fullName evidence="3">Peptidyl-prolyl cis-trans isomerase</fullName>
        <shortName evidence="3">PPIase</shortName>
        <ecNumber evidence="3">5.2.1.8</ecNumber>
    </recommendedName>
</protein>